<dbReference type="GO" id="GO:1901678">
    <property type="term" value="P:iron coordination entity transport"/>
    <property type="evidence" value="ECO:0007669"/>
    <property type="project" value="UniProtKB-ARBA"/>
</dbReference>
<protein>
    <submittedName>
        <fullName evidence="8">Periplasmic binding protein</fullName>
    </submittedName>
</protein>
<keyword evidence="5 6" id="KW-0732">Signal</keyword>
<comment type="subcellular location">
    <subcellularLocation>
        <location evidence="1">Cell envelope</location>
    </subcellularLocation>
</comment>
<dbReference type="InterPro" id="IPR051313">
    <property type="entry name" value="Bact_iron-sidero_bind"/>
</dbReference>
<feature type="domain" description="Fe/B12 periplasmic-binding" evidence="7">
    <location>
        <begin position="60"/>
        <end position="322"/>
    </location>
</feature>
<dbReference type="SUPFAM" id="SSF53807">
    <property type="entry name" value="Helical backbone' metal receptor"/>
    <property type="match status" value="1"/>
</dbReference>
<evidence type="ECO:0000313" key="8">
    <source>
        <dbReference type="EMBL" id="EDT08692.1"/>
    </source>
</evidence>
<dbReference type="InterPro" id="IPR002491">
    <property type="entry name" value="ABC_transptr_periplasmic_BD"/>
</dbReference>
<gene>
    <name evidence="8" type="ORF">BgramDRAFT_4596</name>
</gene>
<evidence type="ECO:0000256" key="3">
    <source>
        <dbReference type="ARBA" id="ARBA00022448"/>
    </source>
</evidence>
<feature type="chain" id="PRO_5044481649" evidence="6">
    <location>
        <begin position="34"/>
        <end position="322"/>
    </location>
</feature>
<comment type="caution">
    <text evidence="8">The sequence shown here is derived from an EMBL/GenBank/DDBJ whole genome shotgun (WGS) entry which is preliminary data.</text>
</comment>
<dbReference type="Proteomes" id="UP000005045">
    <property type="component" value="Unassembled WGS sequence"/>
</dbReference>
<reference evidence="8 9" key="1">
    <citation type="submission" date="2008-03" db="EMBL/GenBank/DDBJ databases">
        <title>Sequencing of the draft genome and assembly of Burkholderia graminis C4D1M.</title>
        <authorList>
            <consortium name="US DOE Joint Genome Institute (JGI-PGF)"/>
            <person name="Copeland A."/>
            <person name="Lucas S."/>
            <person name="Lapidus A."/>
            <person name="Glavina del Rio T."/>
            <person name="Dalin E."/>
            <person name="Tice H."/>
            <person name="Bruce D."/>
            <person name="Goodwin L."/>
            <person name="Pitluck S."/>
            <person name="Larimer F."/>
            <person name="Land M.L."/>
            <person name="Hauser L."/>
            <person name="Tiedje J."/>
            <person name="Richardson P."/>
        </authorList>
    </citation>
    <scope>NUCLEOTIDE SEQUENCE [LARGE SCALE GENOMIC DNA]</scope>
    <source>
        <strain evidence="9">ATCC 700544 / DSM 17151 / LMG 18924 / NCIMB 13744 / C4D1M</strain>
    </source>
</reference>
<evidence type="ECO:0000259" key="7">
    <source>
        <dbReference type="PROSITE" id="PS50983"/>
    </source>
</evidence>
<keyword evidence="3" id="KW-0813">Transport</keyword>
<dbReference type="PRINTS" id="PR01715">
    <property type="entry name" value="FERRIBNDNGPP"/>
</dbReference>
<name>B1G5F8_PARG4</name>
<keyword evidence="4" id="KW-0406">Ion transport</keyword>
<dbReference type="PROSITE" id="PS50983">
    <property type="entry name" value="FE_B12_PBP"/>
    <property type="match status" value="1"/>
</dbReference>
<dbReference type="InterPro" id="IPR006311">
    <property type="entry name" value="TAT_signal"/>
</dbReference>
<sequence>MTTGVRFNGKRRLALAGLGAAALMAAGARSARAADAAGAVSAAASISGSAAGSAAAPAARVVVLDWPLTEVVLSLGVVPVGVSRPAWYAKLDGVPALPPSVVDTGLLYQPNFEVLAALKPELIVITPWHAPLRGLLERIAPTLTVQLFGPGIDVYPAVHAATRKLADALGRNAAADALFAQADARVADASARLADFRAMRRPVYLLRPIDDRHIAVFGRNSLFGGVLHALGIDNAWQDFADPQGMTEADLGALARHADAQVVTIGVPPGVAAQLARSPLWGALPFVRQNRVRHIGPLPALGGLVASMRFADSLAGALQGVTQ</sequence>
<dbReference type="RefSeq" id="WP_006051165.1">
    <property type="nucleotide sequence ID" value="NZ_ABLD01000016.1"/>
</dbReference>
<evidence type="ECO:0000313" key="9">
    <source>
        <dbReference type="Proteomes" id="UP000005045"/>
    </source>
</evidence>
<dbReference type="PANTHER" id="PTHR30532">
    <property type="entry name" value="IRON III DICITRATE-BINDING PERIPLASMIC PROTEIN"/>
    <property type="match status" value="1"/>
</dbReference>
<dbReference type="Gene3D" id="3.40.50.1980">
    <property type="entry name" value="Nitrogenase molybdenum iron protein domain"/>
    <property type="match status" value="2"/>
</dbReference>
<evidence type="ECO:0000256" key="2">
    <source>
        <dbReference type="ARBA" id="ARBA00008814"/>
    </source>
</evidence>
<evidence type="ECO:0000256" key="4">
    <source>
        <dbReference type="ARBA" id="ARBA00022496"/>
    </source>
</evidence>
<proteinExistence type="inferred from homology"/>
<feature type="signal peptide" evidence="6">
    <location>
        <begin position="1"/>
        <end position="33"/>
    </location>
</feature>
<dbReference type="PANTHER" id="PTHR30532:SF1">
    <property type="entry name" value="IRON(3+)-HYDROXAMATE-BINDING PROTEIN FHUD"/>
    <property type="match status" value="1"/>
</dbReference>
<dbReference type="OrthoDB" id="8891185at2"/>
<dbReference type="EMBL" id="ABLD01000016">
    <property type="protein sequence ID" value="EDT08692.1"/>
    <property type="molecule type" value="Genomic_DNA"/>
</dbReference>
<dbReference type="GO" id="GO:0030288">
    <property type="term" value="C:outer membrane-bounded periplasmic space"/>
    <property type="evidence" value="ECO:0007669"/>
    <property type="project" value="TreeGrafter"/>
</dbReference>
<evidence type="ECO:0000256" key="1">
    <source>
        <dbReference type="ARBA" id="ARBA00004196"/>
    </source>
</evidence>
<dbReference type="Pfam" id="PF01497">
    <property type="entry name" value="Peripla_BP_2"/>
    <property type="match status" value="1"/>
</dbReference>
<evidence type="ECO:0000256" key="6">
    <source>
        <dbReference type="SAM" id="SignalP"/>
    </source>
</evidence>
<keyword evidence="9" id="KW-1185">Reference proteome</keyword>
<dbReference type="PROSITE" id="PS51318">
    <property type="entry name" value="TAT"/>
    <property type="match status" value="1"/>
</dbReference>
<keyword evidence="4" id="KW-0410">Iron transport</keyword>
<accession>B1G5F8</accession>
<evidence type="ECO:0000256" key="5">
    <source>
        <dbReference type="ARBA" id="ARBA00022729"/>
    </source>
</evidence>
<keyword evidence="4" id="KW-0408">Iron</keyword>
<organism evidence="8 9">
    <name type="scientific">Paraburkholderia graminis (strain ATCC 700544 / DSM 17151 / LMG 18924 / NCIMB 13744 / C4D1M)</name>
    <dbReference type="NCBI Taxonomy" id="396598"/>
    <lineage>
        <taxon>Bacteria</taxon>
        <taxon>Pseudomonadati</taxon>
        <taxon>Pseudomonadota</taxon>
        <taxon>Betaproteobacteria</taxon>
        <taxon>Burkholderiales</taxon>
        <taxon>Burkholderiaceae</taxon>
        <taxon>Paraburkholderia</taxon>
    </lineage>
</organism>
<dbReference type="AlphaFoldDB" id="B1G5F8"/>
<comment type="similarity">
    <text evidence="2">Belongs to the bacterial solute-binding protein 8 family.</text>
</comment>